<comment type="caution">
    <text evidence="2">Lacks conserved residue(s) required for the propagation of feature annotation.</text>
</comment>
<dbReference type="Proteomes" id="UP000094342">
    <property type="component" value="Unassembled WGS sequence"/>
</dbReference>
<protein>
    <recommendedName>
        <fullName evidence="2">Peptide deformylase-like</fullName>
    </recommendedName>
    <alternativeName>
        <fullName evidence="2">Polypeptide deformylase-like</fullName>
    </alternativeName>
</protein>
<comment type="caution">
    <text evidence="3">The sequence shown here is derived from an EMBL/GenBank/DDBJ whole genome shotgun (WGS) entry which is preliminary data.</text>
</comment>
<dbReference type="Gene3D" id="3.90.45.10">
    <property type="entry name" value="Peptide deformylase"/>
    <property type="match status" value="1"/>
</dbReference>
<dbReference type="PANTHER" id="PTHR10458">
    <property type="entry name" value="PEPTIDE DEFORMYLASE"/>
    <property type="match status" value="1"/>
</dbReference>
<dbReference type="CDD" id="cd00487">
    <property type="entry name" value="Pep_deformylase"/>
    <property type="match status" value="1"/>
</dbReference>
<dbReference type="InterPro" id="IPR023635">
    <property type="entry name" value="Peptide_deformylase"/>
</dbReference>
<dbReference type="PIRSF" id="PIRSF004749">
    <property type="entry name" value="Pep_def"/>
    <property type="match status" value="1"/>
</dbReference>
<dbReference type="EMBL" id="LYBW01000051">
    <property type="protein sequence ID" value="ODR91948.1"/>
    <property type="molecule type" value="Genomic_DNA"/>
</dbReference>
<dbReference type="Pfam" id="PF01327">
    <property type="entry name" value="Pep_deformylase"/>
    <property type="match status" value="1"/>
</dbReference>
<dbReference type="NCBIfam" id="NF001159">
    <property type="entry name" value="PRK00150.1-3"/>
    <property type="match status" value="1"/>
</dbReference>
<gene>
    <name evidence="3" type="ORF">A8M32_08160</name>
</gene>
<sequence length="168" mass="19046">MAIRPIVKFPNASLNTPTEPVSQFDDDLQRLAGDLVETMRAAPGIGITAAHVGILKRLTVIELDRETGPRHFVNPEIVWRSDETARHSEGSVSMPGISEEVERPARIRVRYHTLSGEMREEEADGLMAVCLQHEIDQLDGLFWTRRLSRLKRERAAKRFEKTRDAPAH</sequence>
<dbReference type="RefSeq" id="WP_069457907.1">
    <property type="nucleotide sequence ID" value="NZ_CP034909.1"/>
</dbReference>
<name>A0A1E3VED6_9HYPH</name>
<keyword evidence="4" id="KW-1185">Reference proteome</keyword>
<dbReference type="GO" id="GO:0042586">
    <property type="term" value="F:peptide deformylase activity"/>
    <property type="evidence" value="ECO:0007669"/>
    <property type="project" value="InterPro"/>
</dbReference>
<dbReference type="NCBIfam" id="TIGR00079">
    <property type="entry name" value="pept_deformyl"/>
    <property type="match status" value="1"/>
</dbReference>
<evidence type="ECO:0000256" key="1">
    <source>
        <dbReference type="ARBA" id="ARBA00010759"/>
    </source>
</evidence>
<dbReference type="OrthoDB" id="9804313at2"/>
<evidence type="ECO:0000313" key="4">
    <source>
        <dbReference type="Proteomes" id="UP000094342"/>
    </source>
</evidence>
<organism evidence="3 4">
    <name type="scientific">Sinorhizobium alkalisoli</name>
    <dbReference type="NCBI Taxonomy" id="1752398"/>
    <lineage>
        <taxon>Bacteria</taxon>
        <taxon>Pseudomonadati</taxon>
        <taxon>Pseudomonadota</taxon>
        <taxon>Alphaproteobacteria</taxon>
        <taxon>Hyphomicrobiales</taxon>
        <taxon>Rhizobiaceae</taxon>
        <taxon>Sinorhizobium/Ensifer group</taxon>
        <taxon>Sinorhizobium</taxon>
    </lineage>
</organism>
<dbReference type="InterPro" id="IPR036821">
    <property type="entry name" value="Peptide_deformylase_sf"/>
</dbReference>
<proteinExistence type="inferred from homology"/>
<feature type="active site" evidence="2">
    <location>
        <position position="134"/>
    </location>
</feature>
<evidence type="ECO:0000256" key="2">
    <source>
        <dbReference type="HAMAP-Rule" id="MF_00163"/>
    </source>
</evidence>
<dbReference type="AlphaFoldDB" id="A0A1E3VED6"/>
<dbReference type="SUPFAM" id="SSF56420">
    <property type="entry name" value="Peptide deformylase"/>
    <property type="match status" value="1"/>
</dbReference>
<reference evidence="4" key="1">
    <citation type="submission" date="2016-05" db="EMBL/GenBank/DDBJ databases">
        <authorList>
            <person name="Li Y."/>
        </authorList>
    </citation>
    <scope>NUCLEOTIDE SEQUENCE [LARGE SCALE GENOMIC DNA]</scope>
    <source>
        <strain evidence="4">YIC4027</strain>
    </source>
</reference>
<dbReference type="NCBIfam" id="NF009484">
    <property type="entry name" value="PRK12846.1-5"/>
    <property type="match status" value="1"/>
</dbReference>
<dbReference type="PRINTS" id="PR01576">
    <property type="entry name" value="PDEFORMYLASE"/>
</dbReference>
<evidence type="ECO:0000313" key="3">
    <source>
        <dbReference type="EMBL" id="ODR91948.1"/>
    </source>
</evidence>
<dbReference type="PANTHER" id="PTHR10458:SF22">
    <property type="entry name" value="PEPTIDE DEFORMYLASE"/>
    <property type="match status" value="1"/>
</dbReference>
<dbReference type="HAMAP" id="MF_00163">
    <property type="entry name" value="Pep_deformylase"/>
    <property type="match status" value="1"/>
</dbReference>
<comment type="similarity">
    <text evidence="1 2">Belongs to the polypeptide deformylase family.</text>
</comment>
<accession>A0A1E3VED6</accession>
<dbReference type="STRING" id="1752398.A8M32_08160"/>